<feature type="compositionally biased region" description="Polar residues" evidence="1">
    <location>
        <begin position="9"/>
        <end position="19"/>
    </location>
</feature>
<evidence type="ECO:0000256" key="1">
    <source>
        <dbReference type="SAM" id="MobiDB-lite"/>
    </source>
</evidence>
<evidence type="ECO:0000313" key="2">
    <source>
        <dbReference type="EMBL" id="KAF5717702.1"/>
    </source>
</evidence>
<keyword evidence="3" id="KW-1185">Reference proteome</keyword>
<evidence type="ECO:0000313" key="3">
    <source>
        <dbReference type="Proteomes" id="UP000544331"/>
    </source>
</evidence>
<proteinExistence type="predicted"/>
<reference evidence="2 3" key="1">
    <citation type="submission" date="2020-05" db="EMBL/GenBank/DDBJ databases">
        <title>Identification and distribution of gene clusters putatively required for synthesis of sphingolipid metabolism inhibitors in phylogenetically diverse species of the filamentous fungus Fusarium.</title>
        <authorList>
            <person name="Kim H.-S."/>
            <person name="Busman M."/>
            <person name="Brown D.W."/>
            <person name="Divon H."/>
            <person name="Uhlig S."/>
            <person name="Proctor R.H."/>
        </authorList>
    </citation>
    <scope>NUCLEOTIDE SEQUENCE [LARGE SCALE GENOMIC DNA]</scope>
    <source>
        <strain evidence="2 3">NRRL 66235</strain>
    </source>
</reference>
<sequence>MKSPRSSDDSGPSNHQKPPSLSEILQPHLLLSHRGSRSPSASASHGPSPTKQERASLPQPIHPDFNLPRRLPDYSTGLSNLHAHALILNPAAQARQRDVLDRYLGNQTYREMLGQIMSRSYAISNFAEANRRIALKQYLTQVSPARLPKEEDVNEMLRNQEIVKQLLHQINSLQFSLRAQSGPGPPQQHMIGMSNRMTRPMIASTEVAKPELQDAAIALDLLLASRNSGRLCAEIAILSKQDREPNKAPAVIELSEEKCHLQLRLVAESLFRQREPRAL</sequence>
<comment type="caution">
    <text evidence="2">The sequence shown here is derived from an EMBL/GenBank/DDBJ whole genome shotgun (WGS) entry which is preliminary data.</text>
</comment>
<feature type="compositionally biased region" description="Low complexity" evidence="1">
    <location>
        <begin position="37"/>
        <end position="48"/>
    </location>
</feature>
<dbReference type="Proteomes" id="UP000544331">
    <property type="component" value="Unassembled WGS sequence"/>
</dbReference>
<name>A0A8H6DJU9_9HYPO</name>
<feature type="region of interest" description="Disordered" evidence="1">
    <location>
        <begin position="1"/>
        <end position="62"/>
    </location>
</feature>
<gene>
    <name evidence="2" type="ORF">FMUND_5648</name>
</gene>
<dbReference type="AlphaFoldDB" id="A0A8H6DJU9"/>
<dbReference type="EMBL" id="JAAOAN010000182">
    <property type="protein sequence ID" value="KAF5717702.1"/>
    <property type="molecule type" value="Genomic_DNA"/>
</dbReference>
<protein>
    <submittedName>
        <fullName evidence="2">Gata zinc finger 10</fullName>
    </submittedName>
</protein>
<accession>A0A8H6DJU9</accession>
<dbReference type="OrthoDB" id="5096449at2759"/>
<organism evidence="2 3">
    <name type="scientific">Fusarium mundagurra</name>
    <dbReference type="NCBI Taxonomy" id="1567541"/>
    <lineage>
        <taxon>Eukaryota</taxon>
        <taxon>Fungi</taxon>
        <taxon>Dikarya</taxon>
        <taxon>Ascomycota</taxon>
        <taxon>Pezizomycotina</taxon>
        <taxon>Sordariomycetes</taxon>
        <taxon>Hypocreomycetidae</taxon>
        <taxon>Hypocreales</taxon>
        <taxon>Nectriaceae</taxon>
        <taxon>Fusarium</taxon>
        <taxon>Fusarium fujikuroi species complex</taxon>
    </lineage>
</organism>